<keyword evidence="12" id="KW-1133">Transmembrane helix</keyword>
<name>A0A401L8U0_ASPAW</name>
<dbReference type="InterPro" id="IPR020845">
    <property type="entry name" value="AMP-binding_CS"/>
</dbReference>
<evidence type="ECO:0000256" key="13">
    <source>
        <dbReference type="ARBA" id="ARBA00023055"/>
    </source>
</evidence>
<evidence type="ECO:0000256" key="17">
    <source>
        <dbReference type="ARBA" id="ARBA00060276"/>
    </source>
</evidence>
<dbReference type="Gene3D" id="3.30.300.30">
    <property type="match status" value="1"/>
</dbReference>
<evidence type="ECO:0000256" key="3">
    <source>
        <dbReference type="ARBA" id="ARBA00004651"/>
    </source>
</evidence>
<evidence type="ECO:0000256" key="5">
    <source>
        <dbReference type="ARBA" id="ARBA00022448"/>
    </source>
</evidence>
<gene>
    <name evidence="23" type="ORF">AAWM_10770</name>
</gene>
<evidence type="ECO:0000256" key="9">
    <source>
        <dbReference type="ARBA" id="ARBA00022692"/>
    </source>
</evidence>
<proteinExistence type="inferred from homology"/>
<keyword evidence="10" id="KW-0547">Nucleotide-binding</keyword>
<evidence type="ECO:0000256" key="8">
    <source>
        <dbReference type="ARBA" id="ARBA00022677"/>
    </source>
</evidence>
<evidence type="ECO:0000256" key="7">
    <source>
        <dbReference type="ARBA" id="ARBA00022598"/>
    </source>
</evidence>
<evidence type="ECO:0000256" key="11">
    <source>
        <dbReference type="ARBA" id="ARBA00022840"/>
    </source>
</evidence>
<accession>A0A401L8U0</accession>
<dbReference type="InterPro" id="IPR006076">
    <property type="entry name" value="FAD-dep_OxRdtase"/>
</dbReference>
<dbReference type="STRING" id="105351.A0A401L8U0"/>
<dbReference type="Pfam" id="PF13193">
    <property type="entry name" value="AMP-binding_C"/>
    <property type="match status" value="1"/>
</dbReference>
<dbReference type="FunFam" id="3.40.50.12780:FF:000019">
    <property type="entry name" value="Long-chain fatty acid transporter"/>
    <property type="match status" value="1"/>
</dbReference>
<dbReference type="Gene3D" id="3.30.9.10">
    <property type="entry name" value="D-Amino Acid Oxidase, subunit A, domain 2"/>
    <property type="match status" value="1"/>
</dbReference>
<dbReference type="SUPFAM" id="SSF56801">
    <property type="entry name" value="Acetyl-CoA synthetase-like"/>
    <property type="match status" value="1"/>
</dbReference>
<evidence type="ECO:0000256" key="4">
    <source>
        <dbReference type="ARBA" id="ARBA00006432"/>
    </source>
</evidence>
<dbReference type="GO" id="GO:0005811">
    <property type="term" value="C:lipid droplet"/>
    <property type="evidence" value="ECO:0007669"/>
    <property type="project" value="UniProtKB-SubCell"/>
</dbReference>
<keyword evidence="11" id="KW-0067">ATP-binding</keyword>
<dbReference type="Proteomes" id="UP000286921">
    <property type="component" value="Unassembled WGS sequence"/>
</dbReference>
<comment type="caution">
    <text evidence="23">The sequence shown here is derived from an EMBL/GenBank/DDBJ whole genome shotgun (WGS) entry which is preliminary data.</text>
</comment>
<dbReference type="PANTHER" id="PTHR43107:SF6">
    <property type="entry name" value="ACYL-COA SYNTHETASE FAMILY PROTEIN (CEFD1), PUTATIVE (AFU_ORTHOLOGUE AFUA_6G03630)-RELATED"/>
    <property type="match status" value="1"/>
</dbReference>
<comment type="similarity">
    <text evidence="4">Belongs to the ATP-dependent AMP-binding enzyme family.</text>
</comment>
<keyword evidence="15" id="KW-0576">Peroxisome</keyword>
<keyword evidence="9" id="KW-0812">Transmembrane</keyword>
<dbReference type="InterPro" id="IPR045851">
    <property type="entry name" value="AMP-bd_C_sf"/>
</dbReference>
<dbReference type="GO" id="GO:0005324">
    <property type="term" value="F:long-chain fatty acid transmembrane transporter activity"/>
    <property type="evidence" value="ECO:0007669"/>
    <property type="project" value="TreeGrafter"/>
</dbReference>
<dbReference type="GO" id="GO:0044539">
    <property type="term" value="P:long-chain fatty acid import into cell"/>
    <property type="evidence" value="ECO:0007669"/>
    <property type="project" value="TreeGrafter"/>
</dbReference>
<evidence type="ECO:0000256" key="2">
    <source>
        <dbReference type="ARBA" id="ARBA00004585"/>
    </source>
</evidence>
<keyword evidence="7" id="KW-0436">Ligase</keyword>
<evidence type="ECO:0000256" key="19">
    <source>
        <dbReference type="ARBA" id="ARBA00078285"/>
    </source>
</evidence>
<dbReference type="InterPro" id="IPR042099">
    <property type="entry name" value="ANL_N_sf"/>
</dbReference>
<evidence type="ECO:0000256" key="14">
    <source>
        <dbReference type="ARBA" id="ARBA00023136"/>
    </source>
</evidence>
<keyword evidence="24" id="KW-1185">Reference proteome</keyword>
<dbReference type="PROSITE" id="PS00455">
    <property type="entry name" value="AMP_BINDING"/>
    <property type="match status" value="1"/>
</dbReference>
<evidence type="ECO:0000256" key="18">
    <source>
        <dbReference type="ARBA" id="ARBA00068795"/>
    </source>
</evidence>
<evidence type="ECO:0000259" key="22">
    <source>
        <dbReference type="Pfam" id="PF13193"/>
    </source>
</evidence>
<dbReference type="FunFam" id="3.30.300.30:FF:000002">
    <property type="entry name" value="Long-chain fatty acid transport protein 1"/>
    <property type="match status" value="1"/>
</dbReference>
<dbReference type="InterPro" id="IPR036188">
    <property type="entry name" value="FAD/NAD-bd_sf"/>
</dbReference>
<dbReference type="InterPro" id="IPR025110">
    <property type="entry name" value="AMP-bd_C"/>
</dbReference>
<evidence type="ECO:0000256" key="1">
    <source>
        <dbReference type="ARBA" id="ARBA00004502"/>
    </source>
</evidence>
<keyword evidence="13" id="KW-0445">Lipid transport</keyword>
<evidence type="ECO:0000259" key="21">
    <source>
        <dbReference type="Pfam" id="PF01266"/>
    </source>
</evidence>
<feature type="domain" description="AMP-dependent synthetase/ligase" evidence="20">
    <location>
        <begin position="493"/>
        <end position="877"/>
    </location>
</feature>
<sequence length="1068" mass="118758">MDTSRDLPDILIVGAGIFGVSTAYHLAQQLERPSQIVLLDRAAPPATPAASTDINKIIRADYTNPLYVALGFEAIEAWKSLPFFQDAQVYHSSGWIAMEEKDSDVPALIRKNFRDYGRGDVFEEWTEEQVRHAWGGLLEKTDCSPFGSYYYNSSAGWADAGKALQLMAQEAIKLGVRYEVGEARRIVRDEQGVSGVKTADGTIYHARKVLLATGAWTSQLMSSVEDDLDLPEPDRVERQVSAAGVTVSHFQLSSEEKSSYSQLPVFVYGGQGEVIPPTAEGILKFTTAASFKNTIRTASGHEISVPLADQVHVPEALQEDHLHAIRPRLPQFLEDHPRPDYWRICWDAISPSQHPLITRHPDDRLSNLYFAVGGSFHCYKFLPTIGKYVVNTLNGVSNGREKDEAWTWKEHHPDERGVHARLIPEREIRDVHSANIHPRAATSTAAAAIALAAYLDAKFHLTNDARSMLAIRRSLRNTEKATAQGQLSMWPIFAATASQYPDMVCIWTREQSYTYREALATAARYGHFYRSKGVQKGDLVAFYLQNRAEFIFAWLGLWSIGCAPAAINYNLTGDALVHCLSISGAKLLLVDPEPDCVARIEERRSTIENELGMQLVTVDDAFSNHLLSFPTSVPNDGQLATHVPGAFPAILLYTSGTTGLPKGCAFTTSRMYSTQAIRNSNMTNVSGPGGDRWYSAMPLYHGTSAIAMITKIVGGHSIAIAPRFSVRNFWPDIRASQATVFVYVGEVVRYLLAAPPSPQDRDHGVRMMYGNGLRPDVWERFRDRFGVAEVGEFFNSTEGIFGLFNLNRGPYTAGAVGHHGLLLRTSLRNTYVPVVVDAETGDAVRDEKTGLARRAEYDEGGEILVKVPDETAFQGYWRNEAATKKKFMRDVLVKGDLWYRSGDALRRDRDGRWYFLDRLGDTFRWKSENVSTAEVAQVLGQYPGIQEANVYGVKVPHHEGRAGCAALLLSPEARSGFDGQGLARFARAQLPRYAVPVFLRVVEQSWHIHNHKQNKGPLRQEGVEPGKLGSKVLQGHCDRLFWLPPGAEGYIEFGEKDWQRLAAGEAKL</sequence>
<keyword evidence="6" id="KW-1003">Cell membrane</keyword>
<evidence type="ECO:0000259" key="20">
    <source>
        <dbReference type="Pfam" id="PF00501"/>
    </source>
</evidence>
<organism evidence="23 24">
    <name type="scientific">Aspergillus awamori</name>
    <name type="common">Black koji mold</name>
    <dbReference type="NCBI Taxonomy" id="105351"/>
    <lineage>
        <taxon>Eukaryota</taxon>
        <taxon>Fungi</taxon>
        <taxon>Dikarya</taxon>
        <taxon>Ascomycota</taxon>
        <taxon>Pezizomycotina</taxon>
        <taxon>Eurotiomycetes</taxon>
        <taxon>Eurotiomycetidae</taxon>
        <taxon>Eurotiales</taxon>
        <taxon>Aspergillaceae</taxon>
        <taxon>Aspergillus</taxon>
    </lineage>
</organism>
<dbReference type="AlphaFoldDB" id="A0A401L8U0"/>
<dbReference type="PANTHER" id="PTHR43107">
    <property type="entry name" value="LONG-CHAIN FATTY ACID TRANSPORT PROTEIN"/>
    <property type="match status" value="1"/>
</dbReference>
<dbReference type="Pfam" id="PF01266">
    <property type="entry name" value="DAO"/>
    <property type="match status" value="1"/>
</dbReference>
<evidence type="ECO:0000256" key="15">
    <source>
        <dbReference type="ARBA" id="ARBA00023140"/>
    </source>
</evidence>
<comment type="catalytic activity">
    <reaction evidence="16">
        <text>a very long-chain fatty acid + ATP + CoA = a very long-chain fatty acyl-CoA + AMP + diphosphate</text>
        <dbReference type="Rhea" id="RHEA:54536"/>
        <dbReference type="ChEBI" id="CHEBI:30616"/>
        <dbReference type="ChEBI" id="CHEBI:33019"/>
        <dbReference type="ChEBI" id="CHEBI:57287"/>
        <dbReference type="ChEBI" id="CHEBI:58950"/>
        <dbReference type="ChEBI" id="CHEBI:138261"/>
        <dbReference type="ChEBI" id="CHEBI:456215"/>
    </reaction>
</comment>
<dbReference type="GO" id="GO:0004467">
    <property type="term" value="F:long-chain fatty acid-CoA ligase activity"/>
    <property type="evidence" value="ECO:0007669"/>
    <property type="project" value="TreeGrafter"/>
</dbReference>
<dbReference type="EMBL" id="BDHI01000029">
    <property type="protein sequence ID" value="GCB27885.1"/>
    <property type="molecule type" value="Genomic_DNA"/>
</dbReference>
<feature type="domain" description="FAD dependent oxidoreductase" evidence="21">
    <location>
        <begin position="9"/>
        <end position="390"/>
    </location>
</feature>
<evidence type="ECO:0000313" key="23">
    <source>
        <dbReference type="EMBL" id="GCB27885.1"/>
    </source>
</evidence>
<evidence type="ECO:0000256" key="6">
    <source>
        <dbReference type="ARBA" id="ARBA00022475"/>
    </source>
</evidence>
<keyword evidence="14" id="KW-0472">Membrane</keyword>
<feature type="domain" description="AMP-binding enzyme C-terminal" evidence="22">
    <location>
        <begin position="934"/>
        <end position="1004"/>
    </location>
</feature>
<comment type="subcellular location">
    <subcellularLocation>
        <location evidence="3">Cell membrane</location>
        <topology evidence="3">Multi-pass membrane protein</topology>
    </subcellularLocation>
    <subcellularLocation>
        <location evidence="1">Lipid droplet</location>
    </subcellularLocation>
    <subcellularLocation>
        <location evidence="2">Peroxisome membrane</location>
        <topology evidence="2">Multi-pass membrane protein</topology>
    </subcellularLocation>
</comment>
<dbReference type="GO" id="GO:0009898">
    <property type="term" value="C:cytoplasmic side of plasma membrane"/>
    <property type="evidence" value="ECO:0007669"/>
    <property type="project" value="TreeGrafter"/>
</dbReference>
<dbReference type="Gene3D" id="3.40.50.12780">
    <property type="entry name" value="N-terminal domain of ligase-like"/>
    <property type="match status" value="1"/>
</dbReference>
<evidence type="ECO:0000256" key="10">
    <source>
        <dbReference type="ARBA" id="ARBA00022741"/>
    </source>
</evidence>
<comment type="function">
    <text evidence="17">Acyl-CoA synthetase required for both the import of long chain fatty acids (LCFAs) (C14-C18) and the activation very long chain fatty acids (VLCFAs) (C20-C26) by esterification of the fatty acids into metabolically active CoA-thioesters for subsequent degradation or incorporation into phospholipids. The transport and fatty acyl-CoA synthetase activities are genetically separable and are thus independent activities. Esterifies VLCFAs in the peroxisome matrix. The VLCFAs are actively transported into peroxisomes by a PXA1-PXA2 heterodimeric transporter in the peroxisomal membrane.</text>
</comment>
<evidence type="ECO:0000256" key="16">
    <source>
        <dbReference type="ARBA" id="ARBA00051585"/>
    </source>
</evidence>
<evidence type="ECO:0000256" key="12">
    <source>
        <dbReference type="ARBA" id="ARBA00022989"/>
    </source>
</evidence>
<dbReference type="GO" id="GO:0005778">
    <property type="term" value="C:peroxisomal membrane"/>
    <property type="evidence" value="ECO:0007669"/>
    <property type="project" value="UniProtKB-SubCell"/>
</dbReference>
<dbReference type="SUPFAM" id="SSF51905">
    <property type="entry name" value="FAD/NAD(P)-binding domain"/>
    <property type="match status" value="1"/>
</dbReference>
<protein>
    <recommendedName>
        <fullName evidence="18">Very long-chain fatty acid transport protein</fullName>
    </recommendedName>
    <alternativeName>
        <fullName evidence="19">Very-long-chain acyl-CoA synthetase</fullName>
    </alternativeName>
</protein>
<keyword evidence="5" id="KW-0813">Transport</keyword>
<evidence type="ECO:0000313" key="24">
    <source>
        <dbReference type="Proteomes" id="UP000286921"/>
    </source>
</evidence>
<dbReference type="InterPro" id="IPR000873">
    <property type="entry name" value="AMP-dep_synth/lig_dom"/>
</dbReference>
<reference evidence="23 24" key="1">
    <citation type="submission" date="2016-09" db="EMBL/GenBank/DDBJ databases">
        <title>Aspergillus awamori IFM 58123T.</title>
        <authorList>
            <person name="Kusuya Y."/>
            <person name="Shimizu M."/>
            <person name="Takahashi H."/>
            <person name="Yaguchi T."/>
        </authorList>
    </citation>
    <scope>NUCLEOTIDE SEQUENCE [LARGE SCALE GENOMIC DNA]</scope>
    <source>
        <strain evidence="23 24">IFM 58123</strain>
    </source>
</reference>
<dbReference type="Gene3D" id="3.50.50.60">
    <property type="entry name" value="FAD/NAD(P)-binding domain"/>
    <property type="match status" value="1"/>
</dbReference>
<dbReference type="GO" id="GO:0005524">
    <property type="term" value="F:ATP binding"/>
    <property type="evidence" value="ECO:0007669"/>
    <property type="project" value="UniProtKB-KW"/>
</dbReference>
<keyword evidence="8" id="KW-0551">Lipid droplet</keyword>
<dbReference type="Pfam" id="PF00501">
    <property type="entry name" value="AMP-binding"/>
    <property type="match status" value="1"/>
</dbReference>